<dbReference type="FunFam" id="3.20.20.80:FF:000207">
    <property type="entry name" value="Glycoside hydrolase family 128 protein"/>
    <property type="match status" value="1"/>
</dbReference>
<proteinExistence type="predicted"/>
<dbReference type="GO" id="GO:0071966">
    <property type="term" value="P:fungal-type cell wall polysaccharide metabolic process"/>
    <property type="evidence" value="ECO:0007669"/>
    <property type="project" value="TreeGrafter"/>
</dbReference>
<dbReference type="PANTHER" id="PTHR34154">
    <property type="entry name" value="ALKALI-SENSITIVE LINKAGE PROTEIN 1"/>
    <property type="match status" value="1"/>
</dbReference>
<feature type="domain" description="Asl1-like glycosyl hydrolase catalytic" evidence="1">
    <location>
        <begin position="43"/>
        <end position="270"/>
    </location>
</feature>
<dbReference type="InterPro" id="IPR024655">
    <property type="entry name" value="Asl1_glyco_hydro_catalytic"/>
</dbReference>
<dbReference type="InterPro" id="IPR017853">
    <property type="entry name" value="GH"/>
</dbReference>
<evidence type="ECO:0000313" key="3">
    <source>
        <dbReference type="Proteomes" id="UP001152607"/>
    </source>
</evidence>
<dbReference type="AlphaFoldDB" id="A0A9W4XNS9"/>
<dbReference type="Proteomes" id="UP001152607">
    <property type="component" value="Unassembled WGS sequence"/>
</dbReference>
<dbReference type="GO" id="GO:0009277">
    <property type="term" value="C:fungal-type cell wall"/>
    <property type="evidence" value="ECO:0007669"/>
    <property type="project" value="TreeGrafter"/>
</dbReference>
<reference evidence="2" key="1">
    <citation type="submission" date="2023-01" db="EMBL/GenBank/DDBJ databases">
        <authorList>
            <person name="Van Ghelder C."/>
            <person name="Rancurel C."/>
        </authorList>
    </citation>
    <scope>NUCLEOTIDE SEQUENCE</scope>
    <source>
        <strain evidence="2">CNCM I-4278</strain>
    </source>
</reference>
<sequence length="311" mass="33366">MTYASLSTLLTRQAAPAAPTSPKRGLVHVPSSLHPTDDIIWKPAHGSHLTWYYNYKAAPSPSFADQKDLEFVPMLWGASDSSQGTPFLDAVTAQLESGANITHVLGFNEPDGPYIYGGSNISPITAALVWQREIEPLKKLGVKLGAPAVTGSPNGFEWLADWLEACGGGCNPDFIPVHWYGNFEGLASHVGQVTATFPGLKVWVTEWGCVDQGLAETQDMYADSVAMLDRWEAVERYSYFGAFRSDVSNIGPNSAMLTENGALTDIGSWYMGGSATGAIPHGSNASFITQSGWSRVLLTFVAGAIATGMLW</sequence>
<protein>
    <recommendedName>
        <fullName evidence="1">Asl1-like glycosyl hydrolase catalytic domain-containing protein</fullName>
    </recommendedName>
</protein>
<dbReference type="InterPro" id="IPR053183">
    <property type="entry name" value="ASL1"/>
</dbReference>
<dbReference type="OrthoDB" id="43654at2759"/>
<dbReference type="EMBL" id="CAOQHR010000005">
    <property type="protein sequence ID" value="CAI6335225.1"/>
    <property type="molecule type" value="Genomic_DNA"/>
</dbReference>
<evidence type="ECO:0000313" key="2">
    <source>
        <dbReference type="EMBL" id="CAI6335225.1"/>
    </source>
</evidence>
<comment type="caution">
    <text evidence="2">The sequence shown here is derived from an EMBL/GenBank/DDBJ whole genome shotgun (WGS) entry which is preliminary data.</text>
</comment>
<gene>
    <name evidence="2" type="ORF">PDIGIT_LOCUS8304</name>
</gene>
<name>A0A9W4XNS9_9PLEO</name>
<evidence type="ECO:0000259" key="1">
    <source>
        <dbReference type="Pfam" id="PF11790"/>
    </source>
</evidence>
<accession>A0A9W4XNS9</accession>
<dbReference type="SUPFAM" id="SSF51445">
    <property type="entry name" value="(Trans)glycosidases"/>
    <property type="match status" value="1"/>
</dbReference>
<dbReference type="Pfam" id="PF11790">
    <property type="entry name" value="Glyco_hydro_cc"/>
    <property type="match status" value="1"/>
</dbReference>
<dbReference type="PANTHER" id="PTHR34154:SF3">
    <property type="entry name" value="ALKALI-SENSITIVE LINKAGE PROTEIN 1"/>
    <property type="match status" value="1"/>
</dbReference>
<keyword evidence="3" id="KW-1185">Reference proteome</keyword>
<organism evidence="2 3">
    <name type="scientific">Periconia digitata</name>
    <dbReference type="NCBI Taxonomy" id="1303443"/>
    <lineage>
        <taxon>Eukaryota</taxon>
        <taxon>Fungi</taxon>
        <taxon>Dikarya</taxon>
        <taxon>Ascomycota</taxon>
        <taxon>Pezizomycotina</taxon>
        <taxon>Dothideomycetes</taxon>
        <taxon>Pleosporomycetidae</taxon>
        <taxon>Pleosporales</taxon>
        <taxon>Massarineae</taxon>
        <taxon>Periconiaceae</taxon>
        <taxon>Periconia</taxon>
    </lineage>
</organism>
<dbReference type="Gene3D" id="3.20.20.80">
    <property type="entry name" value="Glycosidases"/>
    <property type="match status" value="1"/>
</dbReference>